<dbReference type="OMA" id="WNRASKM"/>
<evidence type="ECO:0000256" key="3">
    <source>
        <dbReference type="ARBA" id="ARBA00004574"/>
    </source>
</evidence>
<dbReference type="Pfam" id="PF13476">
    <property type="entry name" value="AAA_23"/>
    <property type="match status" value="1"/>
</dbReference>
<dbReference type="InterPro" id="IPR038729">
    <property type="entry name" value="Rad50/SbcC_AAA"/>
</dbReference>
<organism evidence="12 13">
    <name type="scientific">Oryzias melastigma</name>
    <name type="common">Marine medaka</name>
    <dbReference type="NCBI Taxonomy" id="30732"/>
    <lineage>
        <taxon>Eukaryota</taxon>
        <taxon>Metazoa</taxon>
        <taxon>Chordata</taxon>
        <taxon>Craniata</taxon>
        <taxon>Vertebrata</taxon>
        <taxon>Euteleostomi</taxon>
        <taxon>Actinopterygii</taxon>
        <taxon>Neopterygii</taxon>
        <taxon>Teleostei</taxon>
        <taxon>Neoteleostei</taxon>
        <taxon>Acanthomorphata</taxon>
        <taxon>Ovalentaria</taxon>
        <taxon>Atherinomorphae</taxon>
        <taxon>Beloniformes</taxon>
        <taxon>Adrianichthyidae</taxon>
        <taxon>Oryziinae</taxon>
        <taxon>Oryzias</taxon>
    </lineage>
</organism>
<dbReference type="GO" id="GO:0043047">
    <property type="term" value="F:single-stranded telomeric DNA binding"/>
    <property type="evidence" value="ECO:0007669"/>
    <property type="project" value="TreeGrafter"/>
</dbReference>
<keyword evidence="9" id="KW-0539">Nucleus</keyword>
<proteinExistence type="inferred from homology"/>
<sequence length="51" mass="5438">MSKIDKMSILGVRSFGVEDKDKQLIAFFSPLTVLVGPNGAGKTVRKLSNGS</sequence>
<evidence type="ECO:0000313" key="12">
    <source>
        <dbReference type="Ensembl" id="ENSOMEP00000029282.1"/>
    </source>
</evidence>
<keyword evidence="7" id="KW-0862">Zinc</keyword>
<evidence type="ECO:0000256" key="2">
    <source>
        <dbReference type="ARBA" id="ARBA00004123"/>
    </source>
</evidence>
<evidence type="ECO:0000256" key="9">
    <source>
        <dbReference type="ARBA" id="ARBA00023242"/>
    </source>
</evidence>
<evidence type="ECO:0000256" key="7">
    <source>
        <dbReference type="ARBA" id="ARBA00022833"/>
    </source>
</evidence>
<keyword evidence="13" id="KW-1185">Reference proteome</keyword>
<reference evidence="12" key="2">
    <citation type="submission" date="2025-09" db="UniProtKB">
        <authorList>
            <consortium name="Ensembl"/>
        </authorList>
    </citation>
    <scope>IDENTIFICATION</scope>
</reference>
<evidence type="ECO:0000256" key="10">
    <source>
        <dbReference type="ARBA" id="ARBA00049360"/>
    </source>
</evidence>
<dbReference type="PaxDb" id="30732-ENSOMEP00000029282"/>
<dbReference type="GO" id="GO:0007004">
    <property type="term" value="P:telomere maintenance via telomerase"/>
    <property type="evidence" value="ECO:0007669"/>
    <property type="project" value="TreeGrafter"/>
</dbReference>
<dbReference type="Proteomes" id="UP000261560">
    <property type="component" value="Unplaced"/>
</dbReference>
<dbReference type="Gene3D" id="3.40.50.300">
    <property type="entry name" value="P-loop containing nucleotide triphosphate hydrolases"/>
    <property type="match status" value="1"/>
</dbReference>
<dbReference type="GeneTree" id="ENSGT00940000179138"/>
<evidence type="ECO:0000256" key="6">
    <source>
        <dbReference type="ARBA" id="ARBA00022723"/>
    </source>
</evidence>
<dbReference type="GO" id="GO:0000722">
    <property type="term" value="P:telomere maintenance via recombination"/>
    <property type="evidence" value="ECO:0007669"/>
    <property type="project" value="TreeGrafter"/>
</dbReference>
<name>A0A3B3DGP7_ORYME</name>
<dbReference type="PANTHER" id="PTHR18867">
    <property type="entry name" value="RAD50"/>
    <property type="match status" value="1"/>
</dbReference>
<dbReference type="PANTHER" id="PTHR18867:SF12">
    <property type="entry name" value="DNA REPAIR PROTEIN RAD50"/>
    <property type="match status" value="1"/>
</dbReference>
<evidence type="ECO:0000256" key="5">
    <source>
        <dbReference type="ARBA" id="ARBA00022454"/>
    </source>
</evidence>
<dbReference type="GO" id="GO:0030870">
    <property type="term" value="C:Mre11 complex"/>
    <property type="evidence" value="ECO:0007669"/>
    <property type="project" value="TreeGrafter"/>
</dbReference>
<keyword evidence="6" id="KW-0479">Metal-binding</keyword>
<dbReference type="InterPro" id="IPR027417">
    <property type="entry name" value="P-loop_NTPase"/>
</dbReference>
<comment type="catalytic activity">
    <reaction evidence="10">
        <text>ATP + H2O = ADP + phosphate + H(+)</text>
        <dbReference type="Rhea" id="RHEA:13065"/>
        <dbReference type="ChEBI" id="CHEBI:15377"/>
        <dbReference type="ChEBI" id="CHEBI:15378"/>
        <dbReference type="ChEBI" id="CHEBI:30616"/>
        <dbReference type="ChEBI" id="CHEBI:43474"/>
        <dbReference type="ChEBI" id="CHEBI:456216"/>
    </reaction>
</comment>
<comment type="similarity">
    <text evidence="4">Belongs to the SMC family. RAD50 subfamily.</text>
</comment>
<comment type="cofactor">
    <cofactor evidence="1">
        <name>Zn(2+)</name>
        <dbReference type="ChEBI" id="CHEBI:29105"/>
    </cofactor>
</comment>
<dbReference type="GO" id="GO:0051880">
    <property type="term" value="F:G-quadruplex DNA binding"/>
    <property type="evidence" value="ECO:0007669"/>
    <property type="project" value="TreeGrafter"/>
</dbReference>
<dbReference type="STRING" id="30732.ENSOMEP00000029282"/>
<comment type="subcellular location">
    <subcellularLocation>
        <location evidence="3">Chromosome</location>
        <location evidence="3">Telomere</location>
    </subcellularLocation>
    <subcellularLocation>
        <location evidence="2">Nucleus</location>
    </subcellularLocation>
</comment>
<keyword evidence="8" id="KW-0779">Telomere</keyword>
<evidence type="ECO:0000256" key="4">
    <source>
        <dbReference type="ARBA" id="ARBA00009439"/>
    </source>
</evidence>
<dbReference type="GO" id="GO:0006302">
    <property type="term" value="P:double-strand break repair"/>
    <property type="evidence" value="ECO:0007669"/>
    <property type="project" value="InterPro"/>
</dbReference>
<protein>
    <recommendedName>
        <fullName evidence="11">Rad50/SbcC-type AAA domain-containing protein</fullName>
    </recommendedName>
</protein>
<reference evidence="12" key="1">
    <citation type="submission" date="2025-08" db="UniProtKB">
        <authorList>
            <consortium name="Ensembl"/>
        </authorList>
    </citation>
    <scope>IDENTIFICATION</scope>
</reference>
<evidence type="ECO:0000259" key="11">
    <source>
        <dbReference type="Pfam" id="PF13476"/>
    </source>
</evidence>
<feature type="domain" description="Rad50/SbcC-type AAA" evidence="11">
    <location>
        <begin position="6"/>
        <end position="43"/>
    </location>
</feature>
<evidence type="ECO:0000313" key="13">
    <source>
        <dbReference type="Proteomes" id="UP000261560"/>
    </source>
</evidence>
<evidence type="ECO:0000256" key="8">
    <source>
        <dbReference type="ARBA" id="ARBA00022895"/>
    </source>
</evidence>
<dbReference type="GO" id="GO:0016887">
    <property type="term" value="F:ATP hydrolysis activity"/>
    <property type="evidence" value="ECO:0007669"/>
    <property type="project" value="InterPro"/>
</dbReference>
<dbReference type="GO" id="GO:0000794">
    <property type="term" value="C:condensed nuclear chromosome"/>
    <property type="evidence" value="ECO:0007669"/>
    <property type="project" value="TreeGrafter"/>
</dbReference>
<dbReference type="AlphaFoldDB" id="A0A3B3DGP7"/>
<accession>A0A3B3DGP7</accession>
<dbReference type="GO" id="GO:0070192">
    <property type="term" value="P:chromosome organization involved in meiotic cell cycle"/>
    <property type="evidence" value="ECO:0007669"/>
    <property type="project" value="TreeGrafter"/>
</dbReference>
<dbReference type="GO" id="GO:0046872">
    <property type="term" value="F:metal ion binding"/>
    <property type="evidence" value="ECO:0007669"/>
    <property type="project" value="UniProtKB-KW"/>
</dbReference>
<evidence type="ECO:0000256" key="1">
    <source>
        <dbReference type="ARBA" id="ARBA00001947"/>
    </source>
</evidence>
<dbReference type="GO" id="GO:0003691">
    <property type="term" value="F:double-stranded telomeric DNA binding"/>
    <property type="evidence" value="ECO:0007669"/>
    <property type="project" value="TreeGrafter"/>
</dbReference>
<keyword evidence="5" id="KW-0158">Chromosome</keyword>
<dbReference type="GO" id="GO:0000781">
    <property type="term" value="C:chromosome, telomeric region"/>
    <property type="evidence" value="ECO:0007669"/>
    <property type="project" value="UniProtKB-SubCell"/>
</dbReference>
<dbReference type="Ensembl" id="ENSOMET00000018567.1">
    <property type="protein sequence ID" value="ENSOMEP00000029282.1"/>
    <property type="gene ID" value="ENSOMEG00000012799.1"/>
</dbReference>